<evidence type="ECO:0000259" key="1">
    <source>
        <dbReference type="SMART" id="SM00953"/>
    </source>
</evidence>
<dbReference type="SMART" id="SM00953">
    <property type="entry name" value="RES"/>
    <property type="match status" value="1"/>
</dbReference>
<comment type="caution">
    <text evidence="2">The sequence shown here is derived from an EMBL/GenBank/DDBJ whole genome shotgun (WGS) entry which is preliminary data.</text>
</comment>
<protein>
    <recommendedName>
        <fullName evidence="1">RES domain-containing protein</fullName>
    </recommendedName>
</protein>
<dbReference type="AlphaFoldDB" id="A0A917E473"/>
<reference evidence="2" key="2">
    <citation type="submission" date="2020-09" db="EMBL/GenBank/DDBJ databases">
        <authorList>
            <person name="Sun Q."/>
            <person name="Zhou Y."/>
        </authorList>
    </citation>
    <scope>NUCLEOTIDE SEQUENCE</scope>
    <source>
        <strain evidence="2">CGMCC 1.15367</strain>
    </source>
</reference>
<name>A0A917E473_9HYPH</name>
<dbReference type="Pfam" id="PF08808">
    <property type="entry name" value="RES"/>
    <property type="match status" value="1"/>
</dbReference>
<dbReference type="InterPro" id="IPR014914">
    <property type="entry name" value="RES_dom"/>
</dbReference>
<keyword evidence="3" id="KW-1185">Reference proteome</keyword>
<dbReference type="EMBL" id="BMIQ01000003">
    <property type="protein sequence ID" value="GGE01983.1"/>
    <property type="molecule type" value="Genomic_DNA"/>
</dbReference>
<gene>
    <name evidence="2" type="ORF">GCM10011390_21040</name>
</gene>
<sequence>MAMVPLPGALGGAELVAWRIDRDAYAATWDSGEGSFRVGGRWSSVGRKAVYCSLDPATAIVEVAVHTGFPHLDTVPHVLTEFVVPDPSEVHVVQPADVPNPNWLVPGHVSPGQQAFGDQLLANHRFVVLPSVVSRRSWNLLFLSGGGGTYTVRDQQRFALDTRLHPSA</sequence>
<feature type="domain" description="RES" evidence="1">
    <location>
        <begin position="29"/>
        <end position="154"/>
    </location>
</feature>
<evidence type="ECO:0000313" key="3">
    <source>
        <dbReference type="Proteomes" id="UP000644699"/>
    </source>
</evidence>
<proteinExistence type="predicted"/>
<reference evidence="2" key="1">
    <citation type="journal article" date="2014" name="Int. J. Syst. Evol. Microbiol.">
        <title>Complete genome sequence of Corynebacterium casei LMG S-19264T (=DSM 44701T), isolated from a smear-ripened cheese.</title>
        <authorList>
            <consortium name="US DOE Joint Genome Institute (JGI-PGF)"/>
            <person name="Walter F."/>
            <person name="Albersmeier A."/>
            <person name="Kalinowski J."/>
            <person name="Ruckert C."/>
        </authorList>
    </citation>
    <scope>NUCLEOTIDE SEQUENCE</scope>
    <source>
        <strain evidence="2">CGMCC 1.15367</strain>
    </source>
</reference>
<organism evidence="2 3">
    <name type="scientific">Aureimonas endophytica</name>
    <dbReference type="NCBI Taxonomy" id="2027858"/>
    <lineage>
        <taxon>Bacteria</taxon>
        <taxon>Pseudomonadati</taxon>
        <taxon>Pseudomonadota</taxon>
        <taxon>Alphaproteobacteria</taxon>
        <taxon>Hyphomicrobiales</taxon>
        <taxon>Aurantimonadaceae</taxon>
        <taxon>Aureimonas</taxon>
    </lineage>
</organism>
<evidence type="ECO:0000313" key="2">
    <source>
        <dbReference type="EMBL" id="GGE01983.1"/>
    </source>
</evidence>
<dbReference type="Proteomes" id="UP000644699">
    <property type="component" value="Unassembled WGS sequence"/>
</dbReference>
<accession>A0A917E473</accession>